<evidence type="ECO:0000256" key="2">
    <source>
        <dbReference type="ARBA" id="ARBA00022692"/>
    </source>
</evidence>
<accession>A0ABP6Y0E5</accession>
<feature type="domain" description="Methylamine utilisation protein MauE" evidence="6">
    <location>
        <begin position="1"/>
        <end position="125"/>
    </location>
</feature>
<gene>
    <name evidence="7" type="ORF">GCM10022419_064830</name>
</gene>
<evidence type="ECO:0000256" key="4">
    <source>
        <dbReference type="ARBA" id="ARBA00023136"/>
    </source>
</evidence>
<evidence type="ECO:0000256" key="5">
    <source>
        <dbReference type="SAM" id="Phobius"/>
    </source>
</evidence>
<dbReference type="Proteomes" id="UP001500630">
    <property type="component" value="Unassembled WGS sequence"/>
</dbReference>
<reference evidence="8" key="1">
    <citation type="journal article" date="2019" name="Int. J. Syst. Evol. Microbiol.">
        <title>The Global Catalogue of Microorganisms (GCM) 10K type strain sequencing project: providing services to taxonomists for standard genome sequencing and annotation.</title>
        <authorList>
            <consortium name="The Broad Institute Genomics Platform"/>
            <consortium name="The Broad Institute Genome Sequencing Center for Infectious Disease"/>
            <person name="Wu L."/>
            <person name="Ma J."/>
        </authorList>
    </citation>
    <scope>NUCLEOTIDE SEQUENCE [LARGE SCALE GENOMIC DNA]</scope>
    <source>
        <strain evidence="8">JCM 17326</strain>
    </source>
</reference>
<keyword evidence="8" id="KW-1185">Reference proteome</keyword>
<evidence type="ECO:0000313" key="8">
    <source>
        <dbReference type="Proteomes" id="UP001500630"/>
    </source>
</evidence>
<dbReference type="Pfam" id="PF07291">
    <property type="entry name" value="MauE"/>
    <property type="match status" value="1"/>
</dbReference>
<feature type="transmembrane region" description="Helical" evidence="5">
    <location>
        <begin position="111"/>
        <end position="130"/>
    </location>
</feature>
<proteinExistence type="predicted"/>
<feature type="transmembrane region" description="Helical" evidence="5">
    <location>
        <begin position="63"/>
        <end position="86"/>
    </location>
</feature>
<evidence type="ECO:0000313" key="7">
    <source>
        <dbReference type="EMBL" id="GAA3574773.1"/>
    </source>
</evidence>
<protein>
    <submittedName>
        <fullName evidence="7">Methylamine utilization protein MauE</fullName>
    </submittedName>
</protein>
<feature type="transmembrane region" description="Helical" evidence="5">
    <location>
        <begin position="136"/>
        <end position="156"/>
    </location>
</feature>
<dbReference type="InterPro" id="IPR009908">
    <property type="entry name" value="Methylamine_util_MauE"/>
</dbReference>
<dbReference type="EMBL" id="BAABDQ010000016">
    <property type="protein sequence ID" value="GAA3574773.1"/>
    <property type="molecule type" value="Genomic_DNA"/>
</dbReference>
<organism evidence="7 8">
    <name type="scientific">Nonomuraea rosea</name>
    <dbReference type="NCBI Taxonomy" id="638574"/>
    <lineage>
        <taxon>Bacteria</taxon>
        <taxon>Bacillati</taxon>
        <taxon>Actinomycetota</taxon>
        <taxon>Actinomycetes</taxon>
        <taxon>Streptosporangiales</taxon>
        <taxon>Streptosporangiaceae</taxon>
        <taxon>Nonomuraea</taxon>
    </lineage>
</organism>
<keyword evidence="4 5" id="KW-0472">Membrane</keyword>
<keyword evidence="3 5" id="KW-1133">Transmembrane helix</keyword>
<evidence type="ECO:0000259" key="6">
    <source>
        <dbReference type="Pfam" id="PF07291"/>
    </source>
</evidence>
<evidence type="ECO:0000256" key="3">
    <source>
        <dbReference type="ARBA" id="ARBA00022989"/>
    </source>
</evidence>
<sequence>MALVLVACQILLAAVFAVSAFTKLRGGAALRVFSSSLVMVPARFRRPVAVAVAAAEAVVPVAMLLPALGLAVSGALLVCFSAWITLSIRRGTRISCRCFGASEVPLGPSHLVRNSLLLAVVVLGGASLAVPGDLTAAGLAIAAVAGLVGATLLIVFDDIADLFADRHGEAA</sequence>
<keyword evidence="2 5" id="KW-0812">Transmembrane</keyword>
<evidence type="ECO:0000256" key="1">
    <source>
        <dbReference type="ARBA" id="ARBA00004141"/>
    </source>
</evidence>
<dbReference type="RefSeq" id="WP_345567701.1">
    <property type="nucleotide sequence ID" value="NZ_BAABDQ010000016.1"/>
</dbReference>
<comment type="subcellular location">
    <subcellularLocation>
        <location evidence="1">Membrane</location>
        <topology evidence="1">Multi-pass membrane protein</topology>
    </subcellularLocation>
</comment>
<comment type="caution">
    <text evidence="7">The sequence shown here is derived from an EMBL/GenBank/DDBJ whole genome shotgun (WGS) entry which is preliminary data.</text>
</comment>
<name>A0ABP6Y0E5_9ACTN</name>